<dbReference type="PROSITE" id="PS00211">
    <property type="entry name" value="ABC_TRANSPORTER_1"/>
    <property type="match status" value="1"/>
</dbReference>
<evidence type="ECO:0000256" key="3">
    <source>
        <dbReference type="ARBA" id="ARBA00022741"/>
    </source>
</evidence>
<reference evidence="12" key="1">
    <citation type="submission" date="2017-08" db="EMBL/GenBank/DDBJ databases">
        <authorList>
            <person name="Imhoff J.F."/>
            <person name="Rahn T."/>
            <person name="Kuenzel S."/>
            <person name="Neulinger S.C."/>
        </authorList>
    </citation>
    <scope>NUCLEOTIDE SEQUENCE</scope>
    <source>
        <strain evidence="12">DSM 9154</strain>
    </source>
</reference>
<dbReference type="GO" id="GO:0016887">
    <property type="term" value="F:ATP hydrolysis activity"/>
    <property type="evidence" value="ECO:0007669"/>
    <property type="project" value="InterPro"/>
</dbReference>
<dbReference type="EMBL" id="NRRE01000017">
    <property type="protein sequence ID" value="MBK1696588.1"/>
    <property type="molecule type" value="Genomic_DNA"/>
</dbReference>
<keyword evidence="8" id="KW-0406">Ion transport</keyword>
<dbReference type="SUPFAM" id="SSF52540">
    <property type="entry name" value="P-loop containing nucleoside triphosphate hydrolases"/>
    <property type="match status" value="1"/>
</dbReference>
<keyword evidence="2" id="KW-1003">Cell membrane</keyword>
<sequence>MIEVSDVSLQFDGTAVLEHVDLSLHAGEVVTLIGPNGAGKTTLLRIALGLTKPTTGRVWRKPGLAFGYVPQRFAVDPTLPLTVGRFLSLPRRRARREIELALEEVGVPDLLGRELSTLSGGEFQRIMLARALLRRPDVLVLDEPLQGVDVTGQTALFKLINQLRKSHGFAVLMVSHDLHLVMRQTDQVLCLNHHVCCRGEPESVSQHPDYQRLFGHEAARTLAVYAHAHDHAQDHTHDAHGAVVPLDGTDVPAHRHNENGQP</sequence>
<evidence type="ECO:0000256" key="10">
    <source>
        <dbReference type="SAM" id="MobiDB-lite"/>
    </source>
</evidence>
<name>A0A934QGX1_9PROT</name>
<gene>
    <name evidence="12" type="ORF">CKO21_04945</name>
</gene>
<evidence type="ECO:0000256" key="7">
    <source>
        <dbReference type="ARBA" id="ARBA00022967"/>
    </source>
</evidence>
<feature type="compositionally biased region" description="Basic and acidic residues" evidence="10">
    <location>
        <begin position="229"/>
        <end position="240"/>
    </location>
</feature>
<dbReference type="InterPro" id="IPR003439">
    <property type="entry name" value="ABC_transporter-like_ATP-bd"/>
</dbReference>
<proteinExistence type="predicted"/>
<evidence type="ECO:0000313" key="12">
    <source>
        <dbReference type="EMBL" id="MBK1696588.1"/>
    </source>
</evidence>
<dbReference type="InterPro" id="IPR050153">
    <property type="entry name" value="Metal_Ion_Import_ABC"/>
</dbReference>
<dbReference type="InterPro" id="IPR017871">
    <property type="entry name" value="ABC_transporter-like_CS"/>
</dbReference>
<feature type="region of interest" description="Disordered" evidence="10">
    <location>
        <begin position="229"/>
        <end position="262"/>
    </location>
</feature>
<protein>
    <submittedName>
        <fullName evidence="12">Zinc ABC transporter ATP-binding protein</fullName>
    </submittedName>
</protein>
<keyword evidence="4" id="KW-0862">Zinc</keyword>
<dbReference type="PANTHER" id="PTHR42734:SF9">
    <property type="entry name" value="ZINC IMPORT ATP-BINDING PROTEIN ZNUC"/>
    <property type="match status" value="1"/>
</dbReference>
<evidence type="ECO:0000259" key="11">
    <source>
        <dbReference type="PROSITE" id="PS50893"/>
    </source>
</evidence>
<dbReference type="AlphaFoldDB" id="A0A934QGX1"/>
<evidence type="ECO:0000256" key="2">
    <source>
        <dbReference type="ARBA" id="ARBA00022475"/>
    </source>
</evidence>
<keyword evidence="5 12" id="KW-0067">ATP-binding</keyword>
<reference evidence="12" key="2">
    <citation type="journal article" date="2020" name="Microorganisms">
        <title>Osmotic Adaptation and Compatible Solute Biosynthesis of Phototrophic Bacteria as Revealed from Genome Analyses.</title>
        <authorList>
            <person name="Imhoff J.F."/>
            <person name="Rahn T."/>
            <person name="Kunzel S."/>
            <person name="Keller A."/>
            <person name="Neulinger S.C."/>
        </authorList>
    </citation>
    <scope>NUCLEOTIDE SEQUENCE</scope>
    <source>
        <strain evidence="12">DSM 9154</strain>
    </source>
</reference>
<dbReference type="Pfam" id="PF00005">
    <property type="entry name" value="ABC_tran"/>
    <property type="match status" value="1"/>
</dbReference>
<dbReference type="Gene3D" id="3.40.50.300">
    <property type="entry name" value="P-loop containing nucleotide triphosphate hydrolases"/>
    <property type="match status" value="1"/>
</dbReference>
<keyword evidence="1" id="KW-0813">Transport</keyword>
<dbReference type="InterPro" id="IPR027417">
    <property type="entry name" value="P-loop_NTPase"/>
</dbReference>
<evidence type="ECO:0000256" key="8">
    <source>
        <dbReference type="ARBA" id="ARBA00023065"/>
    </source>
</evidence>
<dbReference type="Proteomes" id="UP000778970">
    <property type="component" value="Unassembled WGS sequence"/>
</dbReference>
<evidence type="ECO:0000313" key="13">
    <source>
        <dbReference type="Proteomes" id="UP000778970"/>
    </source>
</evidence>
<keyword evidence="6" id="KW-0864">Zinc transport</keyword>
<dbReference type="GO" id="GO:0010043">
    <property type="term" value="P:response to zinc ion"/>
    <property type="evidence" value="ECO:0007669"/>
    <property type="project" value="TreeGrafter"/>
</dbReference>
<organism evidence="12 13">
    <name type="scientific">Rhodovibrio salinarum</name>
    <dbReference type="NCBI Taxonomy" id="1087"/>
    <lineage>
        <taxon>Bacteria</taxon>
        <taxon>Pseudomonadati</taxon>
        <taxon>Pseudomonadota</taxon>
        <taxon>Alphaproteobacteria</taxon>
        <taxon>Rhodospirillales</taxon>
        <taxon>Rhodovibrionaceae</taxon>
        <taxon>Rhodovibrio</taxon>
    </lineage>
</organism>
<evidence type="ECO:0000256" key="6">
    <source>
        <dbReference type="ARBA" id="ARBA00022906"/>
    </source>
</evidence>
<dbReference type="GO" id="GO:0006829">
    <property type="term" value="P:zinc ion transport"/>
    <property type="evidence" value="ECO:0007669"/>
    <property type="project" value="UniProtKB-KW"/>
</dbReference>
<keyword evidence="3" id="KW-0547">Nucleotide-binding</keyword>
<accession>A0A934QGX1</accession>
<keyword evidence="13" id="KW-1185">Reference proteome</keyword>
<keyword evidence="9" id="KW-0472">Membrane</keyword>
<feature type="domain" description="ABC transporter" evidence="11">
    <location>
        <begin position="2"/>
        <end position="217"/>
    </location>
</feature>
<dbReference type="InterPro" id="IPR003593">
    <property type="entry name" value="AAA+_ATPase"/>
</dbReference>
<dbReference type="PANTHER" id="PTHR42734">
    <property type="entry name" value="METAL TRANSPORT SYSTEM ATP-BINDING PROTEIN TM_0124-RELATED"/>
    <property type="match status" value="1"/>
</dbReference>
<dbReference type="SMART" id="SM00382">
    <property type="entry name" value="AAA"/>
    <property type="match status" value="1"/>
</dbReference>
<feature type="compositionally biased region" description="Basic and acidic residues" evidence="10">
    <location>
        <begin position="252"/>
        <end position="262"/>
    </location>
</feature>
<evidence type="ECO:0000256" key="9">
    <source>
        <dbReference type="ARBA" id="ARBA00023136"/>
    </source>
</evidence>
<evidence type="ECO:0000256" key="1">
    <source>
        <dbReference type="ARBA" id="ARBA00022448"/>
    </source>
</evidence>
<comment type="caution">
    <text evidence="12">The sequence shown here is derived from an EMBL/GenBank/DDBJ whole genome shotgun (WGS) entry which is preliminary data.</text>
</comment>
<dbReference type="PROSITE" id="PS50893">
    <property type="entry name" value="ABC_TRANSPORTER_2"/>
    <property type="match status" value="1"/>
</dbReference>
<dbReference type="GO" id="GO:0005524">
    <property type="term" value="F:ATP binding"/>
    <property type="evidence" value="ECO:0007669"/>
    <property type="project" value="UniProtKB-KW"/>
</dbReference>
<evidence type="ECO:0000256" key="4">
    <source>
        <dbReference type="ARBA" id="ARBA00022833"/>
    </source>
</evidence>
<dbReference type="FunFam" id="3.40.50.300:FF:000392">
    <property type="entry name" value="Zinc import ATP-binding protein ZnuC"/>
    <property type="match status" value="1"/>
</dbReference>
<evidence type="ECO:0000256" key="5">
    <source>
        <dbReference type="ARBA" id="ARBA00022840"/>
    </source>
</evidence>
<keyword evidence="7" id="KW-1278">Translocase</keyword>